<protein>
    <recommendedName>
        <fullName evidence="2">Methylated-DNA-[protein]-cysteine S-methyltransferase DNA binding domain-containing protein</fullName>
    </recommendedName>
</protein>
<dbReference type="AlphaFoldDB" id="K1YCS9"/>
<dbReference type="InterPro" id="IPR014048">
    <property type="entry name" value="MethylDNA_cys_MeTrfase_DNA-bd"/>
</dbReference>
<reference evidence="3" key="1">
    <citation type="journal article" date="2012" name="Science">
        <title>Fermentation, hydrogen, and sulfur metabolism in multiple uncultivated bacterial phyla.</title>
        <authorList>
            <person name="Wrighton K.C."/>
            <person name="Thomas B.C."/>
            <person name="Sharon I."/>
            <person name="Miller C.S."/>
            <person name="Castelle C.J."/>
            <person name="VerBerkmoes N.C."/>
            <person name="Wilkins M.J."/>
            <person name="Hettich R.L."/>
            <person name="Lipton M.S."/>
            <person name="Williams K.H."/>
            <person name="Long P.E."/>
            <person name="Banfield J.F."/>
        </authorList>
    </citation>
    <scope>NUCLEOTIDE SEQUENCE [LARGE SCALE GENOMIC DNA]</scope>
</reference>
<proteinExistence type="predicted"/>
<organism evidence="3">
    <name type="scientific">uncultured bacterium</name>
    <name type="common">gcode 4</name>
    <dbReference type="NCBI Taxonomy" id="1234023"/>
    <lineage>
        <taxon>Bacteria</taxon>
        <taxon>environmental samples</taxon>
    </lineage>
</organism>
<dbReference type="PANTHER" id="PTHR10815:SF13">
    <property type="entry name" value="METHYLATED-DNA--PROTEIN-CYSTEINE METHYLTRANSFERASE"/>
    <property type="match status" value="1"/>
</dbReference>
<dbReference type="InterPro" id="IPR036388">
    <property type="entry name" value="WH-like_DNA-bd_sf"/>
</dbReference>
<dbReference type="NCBIfam" id="TIGR00589">
    <property type="entry name" value="ogt"/>
    <property type="match status" value="1"/>
</dbReference>
<dbReference type="Gene3D" id="1.10.10.10">
    <property type="entry name" value="Winged helix-like DNA-binding domain superfamily/Winged helix DNA-binding domain"/>
    <property type="match status" value="1"/>
</dbReference>
<gene>
    <name evidence="3" type="ORF">ACD_78C00156G0009</name>
</gene>
<sequence>MSPLRTALYNTIRLIPRGKVATYGILAKHFHTSPRAIASMLAANTLLDTYPCYRIIHTDGRIGGYREWTEEKIRRLYADGIKTVWGKIDLWKHEFTKF</sequence>
<dbReference type="SUPFAM" id="SSF46767">
    <property type="entry name" value="Methylated DNA-protein cysteine methyltransferase, C-terminal domain"/>
    <property type="match status" value="1"/>
</dbReference>
<dbReference type="PANTHER" id="PTHR10815">
    <property type="entry name" value="METHYLATED-DNA--PROTEIN-CYSTEINE METHYLTRANSFERASE"/>
    <property type="match status" value="1"/>
</dbReference>
<dbReference type="EMBL" id="AMFJ01034156">
    <property type="protein sequence ID" value="EKD30103.1"/>
    <property type="molecule type" value="Genomic_DNA"/>
</dbReference>
<evidence type="ECO:0000259" key="2">
    <source>
        <dbReference type="Pfam" id="PF01035"/>
    </source>
</evidence>
<evidence type="ECO:0000313" key="3">
    <source>
        <dbReference type="EMBL" id="EKD30103.1"/>
    </source>
</evidence>
<feature type="domain" description="Methylated-DNA-[protein]-cysteine S-methyltransferase DNA binding" evidence="2">
    <location>
        <begin position="5"/>
        <end position="80"/>
    </location>
</feature>
<dbReference type="GO" id="GO:0006281">
    <property type="term" value="P:DNA repair"/>
    <property type="evidence" value="ECO:0007669"/>
    <property type="project" value="InterPro"/>
</dbReference>
<name>K1YCS9_9BACT</name>
<dbReference type="InterPro" id="IPR036217">
    <property type="entry name" value="MethylDNA_cys_MeTrfase_DNAb"/>
</dbReference>
<dbReference type="CDD" id="cd06445">
    <property type="entry name" value="ATase"/>
    <property type="match status" value="1"/>
</dbReference>
<comment type="caution">
    <text evidence="3">The sequence shown here is derived from an EMBL/GenBank/DDBJ whole genome shotgun (WGS) entry which is preliminary data.</text>
</comment>
<evidence type="ECO:0000256" key="1">
    <source>
        <dbReference type="ARBA" id="ARBA00022763"/>
    </source>
</evidence>
<accession>K1YCS9</accession>
<dbReference type="Pfam" id="PF01035">
    <property type="entry name" value="DNA_binding_1"/>
    <property type="match status" value="1"/>
</dbReference>
<keyword evidence="1" id="KW-0227">DNA damage</keyword>
<dbReference type="GO" id="GO:0003824">
    <property type="term" value="F:catalytic activity"/>
    <property type="evidence" value="ECO:0007669"/>
    <property type="project" value="InterPro"/>
</dbReference>